<dbReference type="RefSeq" id="WP_339160049.1">
    <property type="nucleotide sequence ID" value="NZ_LR743510.1"/>
</dbReference>
<feature type="domain" description="Beta-lactamase-related" evidence="3">
    <location>
        <begin position="43"/>
        <end position="347"/>
    </location>
</feature>
<keyword evidence="4" id="KW-0614">Plasmid</keyword>
<evidence type="ECO:0000259" key="3">
    <source>
        <dbReference type="Pfam" id="PF00144"/>
    </source>
</evidence>
<dbReference type="InterPro" id="IPR012338">
    <property type="entry name" value="Beta-lactam/transpept-like"/>
</dbReference>
<feature type="signal peptide" evidence="2">
    <location>
        <begin position="1"/>
        <end position="23"/>
    </location>
</feature>
<dbReference type="InterPro" id="IPR051478">
    <property type="entry name" value="Beta-lactamase-like_AB/R"/>
</dbReference>
<evidence type="ECO:0000313" key="4">
    <source>
        <dbReference type="EMBL" id="CAA2139110.1"/>
    </source>
</evidence>
<proteinExistence type="inferred from homology"/>
<dbReference type="Pfam" id="PF00144">
    <property type="entry name" value="Beta-lactamase"/>
    <property type="match status" value="1"/>
</dbReference>
<keyword evidence="4" id="KW-0378">Hydrolase</keyword>
<feature type="chain" id="PRO_5025433600" evidence="2">
    <location>
        <begin position="24"/>
        <end position="371"/>
    </location>
</feature>
<geneLocation type="plasmid" evidence="4">
    <name>1</name>
</geneLocation>
<keyword evidence="4" id="KW-0121">Carboxypeptidase</keyword>
<evidence type="ECO:0000256" key="1">
    <source>
        <dbReference type="ARBA" id="ARBA00038473"/>
    </source>
</evidence>
<organism evidence="4">
    <name type="scientific">Methylobacterium bullatum</name>
    <dbReference type="NCBI Taxonomy" id="570505"/>
    <lineage>
        <taxon>Bacteria</taxon>
        <taxon>Pseudomonadati</taxon>
        <taxon>Pseudomonadota</taxon>
        <taxon>Alphaproteobacteria</taxon>
        <taxon>Hyphomicrobiales</taxon>
        <taxon>Methylobacteriaceae</taxon>
        <taxon>Methylobacterium</taxon>
    </lineage>
</organism>
<dbReference type="PANTHER" id="PTHR22935">
    <property type="entry name" value="PENICILLIN-BINDING PROTEIN"/>
    <property type="match status" value="1"/>
</dbReference>
<gene>
    <name evidence="4" type="primary">ampH</name>
    <name evidence="4" type="ORF">MBLL_01465</name>
</gene>
<dbReference type="GO" id="GO:0004180">
    <property type="term" value="F:carboxypeptidase activity"/>
    <property type="evidence" value="ECO:0007669"/>
    <property type="project" value="UniProtKB-KW"/>
</dbReference>
<evidence type="ECO:0000256" key="2">
    <source>
        <dbReference type="SAM" id="SignalP"/>
    </source>
</evidence>
<dbReference type="PANTHER" id="PTHR22935:SF95">
    <property type="entry name" value="BETA-LACTAMASE-LIKE 1-RELATED"/>
    <property type="match status" value="1"/>
</dbReference>
<sequence length="371" mass="38339">MIKRFAVLALALSLATTTRAASADDPVIAAATDLTGDVLFLESGAPGMILVVVRGDGTFIRGYGETEKGNGITPDGTSLVRLNSITKVFTTEVLASLATERKLSLADPLQSFAPEAKVPAFEGRPITLLDLATYSGALPREMGHAPEGTNPRAWPTRDDRWSWLGTYTLPWAPGTVTSYSNVGFDLLADAVGAAGGAPYSQLLRSHVTTPLGMADTGLSPTPEQCARLMIGSGLGGPATCVDTQATGGSGGLYSTGNDMARWLRHNVTATSGALALSHAVYRQRQSMPAAIGFDEASPMAGLALGWVALAAKGNEPAMLAKSGGGAGFMSYVAFAPGRDVGVFVVISSIDFAAFSALTSTTHKLISALATR</sequence>
<reference evidence="4" key="1">
    <citation type="submission" date="2019-12" db="EMBL/GenBank/DDBJ databases">
        <authorList>
            <person name="Cremers G."/>
        </authorList>
    </citation>
    <scope>NUCLEOTIDE SEQUENCE</scope>
    <source>
        <strain evidence="4">Mbul2</strain>
        <plasmid evidence="4">1</plasmid>
    </source>
</reference>
<name>A0A679K4Q7_9HYPH</name>
<keyword evidence="2" id="KW-0732">Signal</keyword>
<comment type="similarity">
    <text evidence="1">Belongs to the beta-lactamase family.</text>
</comment>
<accession>A0A679K4Q7</accession>
<dbReference type="InterPro" id="IPR001466">
    <property type="entry name" value="Beta-lactam-related"/>
</dbReference>
<dbReference type="Gene3D" id="3.40.710.10">
    <property type="entry name" value="DD-peptidase/beta-lactamase superfamily"/>
    <property type="match status" value="1"/>
</dbReference>
<dbReference type="NCBIfam" id="NF007943">
    <property type="entry name" value="PRK10662.1"/>
    <property type="match status" value="1"/>
</dbReference>
<dbReference type="SUPFAM" id="SSF56601">
    <property type="entry name" value="beta-lactamase/transpeptidase-like"/>
    <property type="match status" value="1"/>
</dbReference>
<dbReference type="EC" id="3.4.-.-" evidence="4"/>
<dbReference type="AlphaFoldDB" id="A0A679K4Q7"/>
<dbReference type="EMBL" id="LR743510">
    <property type="protein sequence ID" value="CAA2139110.1"/>
    <property type="molecule type" value="Genomic_DNA"/>
</dbReference>
<protein>
    <submittedName>
        <fullName evidence="4">D-alanyl-D-alanine-carboxypeptidase/endopeptidase AmpH</fullName>
        <ecNumber evidence="4">3.4.-.-</ecNumber>
    </submittedName>
</protein>
<keyword evidence="4" id="KW-0645">Protease</keyword>